<dbReference type="PANTHER" id="PTHR24093">
    <property type="entry name" value="CATION TRANSPORTING ATPASE"/>
    <property type="match status" value="1"/>
</dbReference>
<dbReference type="InterPro" id="IPR008250">
    <property type="entry name" value="ATPase_P-typ_transduc_dom_A_sf"/>
</dbReference>
<evidence type="ECO:0000259" key="16">
    <source>
        <dbReference type="SMART" id="SM00831"/>
    </source>
</evidence>
<evidence type="ECO:0000256" key="6">
    <source>
        <dbReference type="ARBA" id="ARBA00022741"/>
    </source>
</evidence>
<dbReference type="GO" id="GO:0005886">
    <property type="term" value="C:plasma membrane"/>
    <property type="evidence" value="ECO:0007669"/>
    <property type="project" value="TreeGrafter"/>
</dbReference>
<evidence type="ECO:0000256" key="7">
    <source>
        <dbReference type="ARBA" id="ARBA00022796"/>
    </source>
</evidence>
<feature type="transmembrane region" description="Helical" evidence="15">
    <location>
        <begin position="142"/>
        <end position="163"/>
    </location>
</feature>
<sequence>MSFGIDLNQLKEFLEPKNPKKLSEFGGVTKVCEALKSNLETGLSFNNADTNHTVVQTSTIVQDLEDKSLDEFKKVHPDDKNASFKERIDFYGTNTLPEPKSKSFLVFVWESLGDKTLIVLVIAAIVEIAIGIYKIIKTKETAGLFDGFAIVVAVLVVVIVTAGNDYRKQSQFRKLNDFSKGLASTKVIRNGQTTQIKNTELLIGDVAIIDTGDVIAADGIFIKGTDLKVDESSLTGESNAMLKDETKDPFLLSGTKVISGVGKMLIVGTGVNSVNGRILMTLNVETEETPLQKKLDGKEFPTDMYLKCCSIFISAVTLIVVAIPEGLPLAVTIALAHATLRMLKDNNLVRHLSACETMGNATTICSDKTGTLTMNQMTVVKGRIFNSEFDNQKRDVFQSSLLSTIPEDDKKQLLTLFGNCINVNSSADETENGEGKINFIGSKTDIALLNLTKLLGFSYKDDRKNANILEILPFSSEKKKMTTTVQYGAGDVCGTLKIPAKEQSEVLIFSKGASEIILSNCNKFVDEQGTLQDLTNAHKEKFVALIENYAKQALRTIAIGFKPLVNYDAKEEKGGEGQIVPEVSYSDPIGEEVPKAEVAKRDLSGEGLILLGIVGIEDPVRDAVPLAVKQCQNAGVVVRMVTGDNKVTARSIAQQCGILTEGGLVMEGPEFRNLSREEMDVVVLRLQVLARSSPLDKQILVNALKSK</sequence>
<dbReference type="EMBL" id="JADGJW010000160">
    <property type="protein sequence ID" value="KAJ3222776.1"/>
    <property type="molecule type" value="Genomic_DNA"/>
</dbReference>
<evidence type="ECO:0000256" key="4">
    <source>
        <dbReference type="ARBA" id="ARBA00022692"/>
    </source>
</evidence>
<keyword evidence="11 15" id="KW-1133">Transmembrane helix</keyword>
<keyword evidence="3" id="KW-0813">Transport</keyword>
<evidence type="ECO:0000313" key="18">
    <source>
        <dbReference type="Proteomes" id="UP001211065"/>
    </source>
</evidence>
<evidence type="ECO:0000256" key="14">
    <source>
        <dbReference type="ARBA" id="ARBA00023136"/>
    </source>
</evidence>
<dbReference type="InterPro" id="IPR001757">
    <property type="entry name" value="P_typ_ATPase"/>
</dbReference>
<evidence type="ECO:0000256" key="3">
    <source>
        <dbReference type="ARBA" id="ARBA00022448"/>
    </source>
</evidence>
<dbReference type="InterPro" id="IPR023299">
    <property type="entry name" value="ATPase_P-typ_cyto_dom_N"/>
</dbReference>
<dbReference type="SUPFAM" id="SSF81653">
    <property type="entry name" value="Calcium ATPase, transduction domain A"/>
    <property type="match status" value="1"/>
</dbReference>
<dbReference type="Pfam" id="PF00690">
    <property type="entry name" value="Cation_ATPase_N"/>
    <property type="match status" value="1"/>
</dbReference>
<dbReference type="FunFam" id="2.70.150.10:FF:000029">
    <property type="entry name" value="Calcium-transporting ATPase"/>
    <property type="match status" value="1"/>
</dbReference>
<dbReference type="PRINTS" id="PR00119">
    <property type="entry name" value="CATATPASE"/>
</dbReference>
<keyword evidence="10" id="KW-1278">Translocase</keyword>
<dbReference type="Proteomes" id="UP001211065">
    <property type="component" value="Unassembled WGS sequence"/>
</dbReference>
<dbReference type="GO" id="GO:0046872">
    <property type="term" value="F:metal ion binding"/>
    <property type="evidence" value="ECO:0007669"/>
    <property type="project" value="UniProtKB-KW"/>
</dbReference>
<dbReference type="SUPFAM" id="SSF56784">
    <property type="entry name" value="HAD-like"/>
    <property type="match status" value="1"/>
</dbReference>
<dbReference type="AlphaFoldDB" id="A0AAD5U3E4"/>
<dbReference type="GO" id="GO:0005388">
    <property type="term" value="F:P-type calcium transporter activity"/>
    <property type="evidence" value="ECO:0007669"/>
    <property type="project" value="TreeGrafter"/>
</dbReference>
<keyword evidence="9" id="KW-0460">Magnesium</keyword>
<evidence type="ECO:0000256" key="12">
    <source>
        <dbReference type="ARBA" id="ARBA00023008"/>
    </source>
</evidence>
<dbReference type="InterPro" id="IPR023214">
    <property type="entry name" value="HAD_sf"/>
</dbReference>
<evidence type="ECO:0000256" key="11">
    <source>
        <dbReference type="ARBA" id="ARBA00022989"/>
    </source>
</evidence>
<keyword evidence="13" id="KW-0406">Ion transport</keyword>
<dbReference type="InterPro" id="IPR018303">
    <property type="entry name" value="ATPase_P-typ_P_site"/>
</dbReference>
<feature type="transmembrane region" description="Helical" evidence="15">
    <location>
        <begin position="117"/>
        <end position="136"/>
    </location>
</feature>
<keyword evidence="6" id="KW-0547">Nucleotide-binding</keyword>
<evidence type="ECO:0000256" key="15">
    <source>
        <dbReference type="SAM" id="Phobius"/>
    </source>
</evidence>
<dbReference type="InterPro" id="IPR036412">
    <property type="entry name" value="HAD-like_sf"/>
</dbReference>
<protein>
    <recommendedName>
        <fullName evidence="2">P-type Cu(+) transporter</fullName>
        <ecNumber evidence="2">7.2.2.8</ecNumber>
    </recommendedName>
</protein>
<evidence type="ECO:0000313" key="17">
    <source>
        <dbReference type="EMBL" id="KAJ3222776.1"/>
    </source>
</evidence>
<gene>
    <name evidence="17" type="primary">ACA10_2</name>
    <name evidence="17" type="ORF">HK099_001944</name>
</gene>
<dbReference type="Gene3D" id="1.20.1110.10">
    <property type="entry name" value="Calcium-transporting ATPase, transmembrane domain"/>
    <property type="match status" value="1"/>
</dbReference>
<evidence type="ECO:0000256" key="8">
    <source>
        <dbReference type="ARBA" id="ARBA00022840"/>
    </source>
</evidence>
<comment type="subcellular location">
    <subcellularLocation>
        <location evidence="1">Endomembrane system</location>
        <topology evidence="1">Multi-pass membrane protein</topology>
    </subcellularLocation>
</comment>
<keyword evidence="5" id="KW-0479">Metal-binding</keyword>
<dbReference type="SUPFAM" id="SSF81660">
    <property type="entry name" value="Metal cation-transporting ATPase, ATP-binding domain N"/>
    <property type="match status" value="1"/>
</dbReference>
<keyword evidence="4 15" id="KW-0812">Transmembrane</keyword>
<dbReference type="NCBIfam" id="TIGR01494">
    <property type="entry name" value="ATPase_P-type"/>
    <property type="match status" value="1"/>
</dbReference>
<evidence type="ECO:0000256" key="1">
    <source>
        <dbReference type="ARBA" id="ARBA00004127"/>
    </source>
</evidence>
<dbReference type="Pfam" id="PF00122">
    <property type="entry name" value="E1-E2_ATPase"/>
    <property type="match status" value="1"/>
</dbReference>
<dbReference type="InterPro" id="IPR023298">
    <property type="entry name" value="ATPase_P-typ_TM_dom_sf"/>
</dbReference>
<dbReference type="Gene3D" id="3.40.50.1000">
    <property type="entry name" value="HAD superfamily/HAD-like"/>
    <property type="match status" value="1"/>
</dbReference>
<dbReference type="Pfam" id="PF13246">
    <property type="entry name" value="Cation_ATPase"/>
    <property type="match status" value="1"/>
</dbReference>
<dbReference type="GO" id="GO:0005524">
    <property type="term" value="F:ATP binding"/>
    <property type="evidence" value="ECO:0007669"/>
    <property type="project" value="UniProtKB-KW"/>
</dbReference>
<reference evidence="17" key="1">
    <citation type="submission" date="2020-05" db="EMBL/GenBank/DDBJ databases">
        <title>Phylogenomic resolution of chytrid fungi.</title>
        <authorList>
            <person name="Stajich J.E."/>
            <person name="Amses K."/>
            <person name="Simmons R."/>
            <person name="Seto K."/>
            <person name="Myers J."/>
            <person name="Bonds A."/>
            <person name="Quandt C.A."/>
            <person name="Barry K."/>
            <person name="Liu P."/>
            <person name="Grigoriev I."/>
            <person name="Longcore J.E."/>
            <person name="James T.Y."/>
        </authorList>
    </citation>
    <scope>NUCLEOTIDE SEQUENCE</scope>
    <source>
        <strain evidence="17">JEL0476</strain>
    </source>
</reference>
<keyword evidence="7" id="KW-0187">Copper transport</keyword>
<dbReference type="GO" id="GO:0016887">
    <property type="term" value="F:ATP hydrolysis activity"/>
    <property type="evidence" value="ECO:0007669"/>
    <property type="project" value="InterPro"/>
</dbReference>
<feature type="domain" description="Cation-transporting P-type ATPase N-terminal" evidence="16">
    <location>
        <begin position="24"/>
        <end position="132"/>
    </location>
</feature>
<dbReference type="InterPro" id="IPR059000">
    <property type="entry name" value="ATPase_P-type_domA"/>
</dbReference>
<dbReference type="PROSITE" id="PS00154">
    <property type="entry name" value="ATPASE_E1_E2"/>
    <property type="match status" value="1"/>
</dbReference>
<evidence type="ECO:0000256" key="10">
    <source>
        <dbReference type="ARBA" id="ARBA00022967"/>
    </source>
</evidence>
<keyword evidence="18" id="KW-1185">Reference proteome</keyword>
<dbReference type="Gene3D" id="2.70.150.10">
    <property type="entry name" value="Calcium-transporting ATPase, cytoplasmic transduction domain A"/>
    <property type="match status" value="1"/>
</dbReference>
<dbReference type="GO" id="GO:0140581">
    <property type="term" value="F:P-type monovalent copper transporter activity"/>
    <property type="evidence" value="ECO:0007669"/>
    <property type="project" value="UniProtKB-EC"/>
</dbReference>
<organism evidence="17 18">
    <name type="scientific">Clydaea vesicula</name>
    <dbReference type="NCBI Taxonomy" id="447962"/>
    <lineage>
        <taxon>Eukaryota</taxon>
        <taxon>Fungi</taxon>
        <taxon>Fungi incertae sedis</taxon>
        <taxon>Chytridiomycota</taxon>
        <taxon>Chytridiomycota incertae sedis</taxon>
        <taxon>Chytridiomycetes</taxon>
        <taxon>Lobulomycetales</taxon>
        <taxon>Lobulomycetaceae</taxon>
        <taxon>Clydaea</taxon>
    </lineage>
</organism>
<accession>A0AAD5U3E4</accession>
<name>A0AAD5U3E4_9FUNG</name>
<keyword evidence="8" id="KW-0067">ATP-binding</keyword>
<keyword evidence="12" id="KW-0186">Copper</keyword>
<dbReference type="PANTHER" id="PTHR24093:SF369">
    <property type="entry name" value="CALCIUM-TRANSPORTING ATPASE"/>
    <property type="match status" value="1"/>
</dbReference>
<dbReference type="InterPro" id="IPR004014">
    <property type="entry name" value="ATPase_P-typ_cation-transptr_N"/>
</dbReference>
<comment type="caution">
    <text evidence="17">The sequence shown here is derived from an EMBL/GenBank/DDBJ whole genome shotgun (WGS) entry which is preliminary data.</text>
</comment>
<evidence type="ECO:0000256" key="9">
    <source>
        <dbReference type="ARBA" id="ARBA00022842"/>
    </source>
</evidence>
<keyword evidence="14 15" id="KW-0472">Membrane</keyword>
<evidence type="ECO:0000256" key="13">
    <source>
        <dbReference type="ARBA" id="ARBA00023065"/>
    </source>
</evidence>
<evidence type="ECO:0000256" key="2">
    <source>
        <dbReference type="ARBA" id="ARBA00012517"/>
    </source>
</evidence>
<dbReference type="FunFam" id="3.40.50.1000:FF:000144">
    <property type="entry name" value="copper-transporting ATPase 1 isoform X2"/>
    <property type="match status" value="1"/>
</dbReference>
<dbReference type="GO" id="GO:0012505">
    <property type="term" value="C:endomembrane system"/>
    <property type="evidence" value="ECO:0007669"/>
    <property type="project" value="UniProtKB-SubCell"/>
</dbReference>
<dbReference type="SUPFAM" id="SSF81665">
    <property type="entry name" value="Calcium ATPase, transmembrane domain M"/>
    <property type="match status" value="1"/>
</dbReference>
<feature type="transmembrane region" description="Helical" evidence="15">
    <location>
        <begin position="304"/>
        <end position="323"/>
    </location>
</feature>
<dbReference type="EC" id="7.2.2.8" evidence="2"/>
<dbReference type="GO" id="GO:0006874">
    <property type="term" value="P:intracellular calcium ion homeostasis"/>
    <property type="evidence" value="ECO:0007669"/>
    <property type="project" value="TreeGrafter"/>
</dbReference>
<proteinExistence type="predicted"/>
<dbReference type="SMART" id="SM00831">
    <property type="entry name" value="Cation_ATPase_N"/>
    <property type="match status" value="1"/>
</dbReference>
<dbReference type="Gene3D" id="3.40.1110.10">
    <property type="entry name" value="Calcium-transporting ATPase, cytoplasmic domain N"/>
    <property type="match status" value="1"/>
</dbReference>
<evidence type="ECO:0000256" key="5">
    <source>
        <dbReference type="ARBA" id="ARBA00022723"/>
    </source>
</evidence>